<feature type="compositionally biased region" description="Low complexity" evidence="1">
    <location>
        <begin position="266"/>
        <end position="276"/>
    </location>
</feature>
<dbReference type="InterPro" id="IPR010730">
    <property type="entry name" value="HET"/>
</dbReference>
<dbReference type="EMBL" id="JAZHXI010000004">
    <property type="protein sequence ID" value="KAL2071990.1"/>
    <property type="molecule type" value="Genomic_DNA"/>
</dbReference>
<evidence type="ECO:0000256" key="1">
    <source>
        <dbReference type="SAM" id="MobiDB-lite"/>
    </source>
</evidence>
<dbReference type="PANTHER" id="PTHR33112:SF16">
    <property type="entry name" value="HETEROKARYON INCOMPATIBILITY DOMAIN-CONTAINING PROTEIN"/>
    <property type="match status" value="1"/>
</dbReference>
<reference evidence="3 4" key="1">
    <citation type="journal article" date="2024" name="Commun. Biol.">
        <title>Comparative genomic analysis of thermophilic fungi reveals convergent evolutionary adaptations and gene losses.</title>
        <authorList>
            <person name="Steindorff A.S."/>
            <person name="Aguilar-Pontes M.V."/>
            <person name="Robinson A.J."/>
            <person name="Andreopoulos B."/>
            <person name="LaButti K."/>
            <person name="Kuo A."/>
            <person name="Mondo S."/>
            <person name="Riley R."/>
            <person name="Otillar R."/>
            <person name="Haridas S."/>
            <person name="Lipzen A."/>
            <person name="Grimwood J."/>
            <person name="Schmutz J."/>
            <person name="Clum A."/>
            <person name="Reid I.D."/>
            <person name="Moisan M.C."/>
            <person name="Butler G."/>
            <person name="Nguyen T.T.M."/>
            <person name="Dewar K."/>
            <person name="Conant G."/>
            <person name="Drula E."/>
            <person name="Henrissat B."/>
            <person name="Hansel C."/>
            <person name="Singer S."/>
            <person name="Hutchinson M.I."/>
            <person name="de Vries R.P."/>
            <person name="Natvig D.O."/>
            <person name="Powell A.J."/>
            <person name="Tsang A."/>
            <person name="Grigoriev I.V."/>
        </authorList>
    </citation>
    <scope>NUCLEOTIDE SEQUENCE [LARGE SCALE GENOMIC DNA]</scope>
    <source>
        <strain evidence="3 4">CBS 494.80</strain>
    </source>
</reference>
<evidence type="ECO:0000313" key="3">
    <source>
        <dbReference type="EMBL" id="KAL2071990.1"/>
    </source>
</evidence>
<protein>
    <recommendedName>
        <fullName evidence="2">Heterokaryon incompatibility domain-containing protein</fullName>
    </recommendedName>
</protein>
<accession>A0ABR4CPU7</accession>
<dbReference type="Proteomes" id="UP001595075">
    <property type="component" value="Unassembled WGS sequence"/>
</dbReference>
<feature type="compositionally biased region" description="Acidic residues" evidence="1">
    <location>
        <begin position="277"/>
        <end position="290"/>
    </location>
</feature>
<gene>
    <name evidence="3" type="ORF">VTL71DRAFT_11333</name>
</gene>
<feature type="compositionally biased region" description="Low complexity" evidence="1">
    <location>
        <begin position="673"/>
        <end position="687"/>
    </location>
</feature>
<organism evidence="3 4">
    <name type="scientific">Oculimacula yallundae</name>
    <dbReference type="NCBI Taxonomy" id="86028"/>
    <lineage>
        <taxon>Eukaryota</taxon>
        <taxon>Fungi</taxon>
        <taxon>Dikarya</taxon>
        <taxon>Ascomycota</taxon>
        <taxon>Pezizomycotina</taxon>
        <taxon>Leotiomycetes</taxon>
        <taxon>Helotiales</taxon>
        <taxon>Ploettnerulaceae</taxon>
        <taxon>Oculimacula</taxon>
    </lineage>
</organism>
<dbReference type="Pfam" id="PF06985">
    <property type="entry name" value="HET"/>
    <property type="match status" value="1"/>
</dbReference>
<proteinExistence type="predicted"/>
<name>A0ABR4CPU7_9HELO</name>
<keyword evidence="4" id="KW-1185">Reference proteome</keyword>
<evidence type="ECO:0000259" key="2">
    <source>
        <dbReference type="Pfam" id="PF06985"/>
    </source>
</evidence>
<sequence length="951" mass="107249">MLTNEMEPSLPMHHDEEHLEDPELPRADPNEEQDSNSDPVDGDADPSSSASSSEPETEAEVADIDSDDDSDDDARELIKSLISEVGSEIFSSVNAIDSSICAPCVNIISAFSFPEDSGLRPVRTKEKSSVASLLHHRSMKALLECSSTCKMCALILHLLNVNGSDVQVLAQKLSANEVLLVKMFERDREEFGKTIFKPERYNWRLRTWKVVLDSARAWFEMRRGKEGTMWFHTSKGMADVVLSPEREELLLRWARVLELDSEGLDVDALSPSSSSESSDDSSSDSAEDEVGSSKEDSVPKAGKVKIEASTDILGDEDRTPRPSYHAAITDTEVSKYMLELLAAARSLKERYNLHSLGYKLREVKGYKGQIVELQVSYGTDRYPARVFTTIDDHLSEKHLGRPVYRNAKSSETLALMSEWFQNCFHNHPECEWSPAATDSDPFLPSRVIDVGDIFSPDFVPQLLITDSQRGKWATLSHRWGHGDFLKLLDANISELGAGIDVSKLPATFRDAIFITRHLGLRYLWIDSLCIIQDSSEDWLKEAASMPNIYRNSAITISAAASEDSTGGIFVDRSWLPTSKPCTLPIQIISPSLHGTLHFDVPFDANLEAKETNHLRTRAWCMQESLLSHRLLTFDTLQMTYTCVRERLLESRERPPSISREERNKFLERCQHRSSSTNPSPSPNSNPTLQPLKPSILRNMLISWYDILYDYTRRDLTFSNDRLVAISGIANIIGSCLQDQYFAGLWRRDMPRALLWSPFEEETLPNALHKSRLPPIYRAPSWSWASVESPISCFLCRDRMPDPPITTVLDIGTTLLGSDVYGQVKEGFLRIRGPLKRALVGETSKVWPEQPLLRLQGWVDDEVDITHVVFDVTQENSREGLECWCLLVTDVYGLVLVEVVDGDGDEGERKGRGKDYEGETIFKRIGIFHLRTLEVAKPIWFAEEDVRTIVIV</sequence>
<feature type="region of interest" description="Disordered" evidence="1">
    <location>
        <begin position="669"/>
        <end position="690"/>
    </location>
</feature>
<evidence type="ECO:0000313" key="4">
    <source>
        <dbReference type="Proteomes" id="UP001595075"/>
    </source>
</evidence>
<feature type="compositionally biased region" description="Basic and acidic residues" evidence="1">
    <location>
        <begin position="12"/>
        <end position="29"/>
    </location>
</feature>
<dbReference type="PANTHER" id="PTHR33112">
    <property type="entry name" value="DOMAIN PROTEIN, PUTATIVE-RELATED"/>
    <property type="match status" value="1"/>
</dbReference>
<feature type="compositionally biased region" description="Basic and acidic residues" evidence="1">
    <location>
        <begin position="291"/>
        <end position="308"/>
    </location>
</feature>
<feature type="compositionally biased region" description="Acidic residues" evidence="1">
    <location>
        <begin position="30"/>
        <end position="44"/>
    </location>
</feature>
<feature type="region of interest" description="Disordered" evidence="1">
    <location>
        <begin position="266"/>
        <end position="323"/>
    </location>
</feature>
<feature type="compositionally biased region" description="Low complexity" evidence="1">
    <location>
        <begin position="45"/>
        <end position="54"/>
    </location>
</feature>
<feature type="compositionally biased region" description="Acidic residues" evidence="1">
    <location>
        <begin position="55"/>
        <end position="72"/>
    </location>
</feature>
<feature type="domain" description="Heterokaryon incompatibility" evidence="2">
    <location>
        <begin position="472"/>
        <end position="623"/>
    </location>
</feature>
<feature type="region of interest" description="Disordered" evidence="1">
    <location>
        <begin position="1"/>
        <end position="72"/>
    </location>
</feature>
<comment type="caution">
    <text evidence="3">The sequence shown here is derived from an EMBL/GenBank/DDBJ whole genome shotgun (WGS) entry which is preliminary data.</text>
</comment>